<gene>
    <name evidence="1" type="ORF">L2E82_01391</name>
</gene>
<proteinExistence type="predicted"/>
<reference evidence="2" key="1">
    <citation type="journal article" date="2022" name="Mol. Ecol. Resour.">
        <title>The genomes of chicory, endive, great burdock and yacon provide insights into Asteraceae palaeo-polyploidization history and plant inulin production.</title>
        <authorList>
            <person name="Fan W."/>
            <person name="Wang S."/>
            <person name="Wang H."/>
            <person name="Wang A."/>
            <person name="Jiang F."/>
            <person name="Liu H."/>
            <person name="Zhao H."/>
            <person name="Xu D."/>
            <person name="Zhang Y."/>
        </authorList>
    </citation>
    <scope>NUCLEOTIDE SEQUENCE [LARGE SCALE GENOMIC DNA]</scope>
    <source>
        <strain evidence="2">cv. Punajuju</strain>
    </source>
</reference>
<keyword evidence="2" id="KW-1185">Reference proteome</keyword>
<accession>A0ACB9GYE8</accession>
<comment type="caution">
    <text evidence="1">The sequence shown here is derived from an EMBL/GenBank/DDBJ whole genome shotgun (WGS) entry which is preliminary data.</text>
</comment>
<sequence length="78" mass="8935">MRKMVKSRKKEERVKTEGVMMMKMINIKGEEIETGMMTKMIGNEMVRDTETGNGDHKDRKISDDVLKGHKTSSFGQAE</sequence>
<reference evidence="1 2" key="2">
    <citation type="journal article" date="2022" name="Mol. Ecol. Resour.">
        <title>The genomes of chicory, endive, great burdock and yacon provide insights into Asteraceae paleo-polyploidization history and plant inulin production.</title>
        <authorList>
            <person name="Fan W."/>
            <person name="Wang S."/>
            <person name="Wang H."/>
            <person name="Wang A."/>
            <person name="Jiang F."/>
            <person name="Liu H."/>
            <person name="Zhao H."/>
            <person name="Xu D."/>
            <person name="Zhang Y."/>
        </authorList>
    </citation>
    <scope>NUCLEOTIDE SEQUENCE [LARGE SCALE GENOMIC DNA]</scope>
    <source>
        <strain evidence="2">cv. Punajuju</strain>
        <tissue evidence="1">Leaves</tissue>
    </source>
</reference>
<evidence type="ECO:0000313" key="2">
    <source>
        <dbReference type="Proteomes" id="UP001055811"/>
    </source>
</evidence>
<protein>
    <submittedName>
        <fullName evidence="1">Uncharacterized protein</fullName>
    </submittedName>
</protein>
<name>A0ACB9GYE8_CICIN</name>
<evidence type="ECO:0000313" key="1">
    <source>
        <dbReference type="EMBL" id="KAI3788619.1"/>
    </source>
</evidence>
<dbReference type="Proteomes" id="UP001055811">
    <property type="component" value="Linkage Group LG01"/>
</dbReference>
<dbReference type="EMBL" id="CM042009">
    <property type="protein sequence ID" value="KAI3788619.1"/>
    <property type="molecule type" value="Genomic_DNA"/>
</dbReference>
<organism evidence="1 2">
    <name type="scientific">Cichorium intybus</name>
    <name type="common">Chicory</name>
    <dbReference type="NCBI Taxonomy" id="13427"/>
    <lineage>
        <taxon>Eukaryota</taxon>
        <taxon>Viridiplantae</taxon>
        <taxon>Streptophyta</taxon>
        <taxon>Embryophyta</taxon>
        <taxon>Tracheophyta</taxon>
        <taxon>Spermatophyta</taxon>
        <taxon>Magnoliopsida</taxon>
        <taxon>eudicotyledons</taxon>
        <taxon>Gunneridae</taxon>
        <taxon>Pentapetalae</taxon>
        <taxon>asterids</taxon>
        <taxon>campanulids</taxon>
        <taxon>Asterales</taxon>
        <taxon>Asteraceae</taxon>
        <taxon>Cichorioideae</taxon>
        <taxon>Cichorieae</taxon>
        <taxon>Cichoriinae</taxon>
        <taxon>Cichorium</taxon>
    </lineage>
</organism>